<keyword evidence="3" id="KW-1003">Cell membrane</keyword>
<comment type="subcellular location">
    <subcellularLocation>
        <location evidence="1">Cell membrane</location>
        <topology evidence="1">Single-pass membrane protein</topology>
    </subcellularLocation>
</comment>
<name>A0AA48K789_9BACT</name>
<dbReference type="PROSITE" id="PS51123">
    <property type="entry name" value="OMPA_2"/>
    <property type="match status" value="1"/>
</dbReference>
<accession>A0AA48K789</accession>
<feature type="compositionally biased region" description="Basic and acidic residues" evidence="8">
    <location>
        <begin position="252"/>
        <end position="262"/>
    </location>
</feature>
<keyword evidence="5 9" id="KW-1133">Transmembrane helix</keyword>
<feature type="region of interest" description="Disordered" evidence="8">
    <location>
        <begin position="240"/>
        <end position="290"/>
    </location>
</feature>
<dbReference type="InterPro" id="IPR036737">
    <property type="entry name" value="OmpA-like_sf"/>
</dbReference>
<dbReference type="EMBL" id="AP027080">
    <property type="protein sequence ID" value="BDU71599.1"/>
    <property type="molecule type" value="Genomic_DNA"/>
</dbReference>
<evidence type="ECO:0000256" key="6">
    <source>
        <dbReference type="ARBA" id="ARBA00023136"/>
    </source>
</evidence>
<reference evidence="12" key="1">
    <citation type="journal article" date="2023" name="Int. J. Syst. Evol. Microbiol.">
        <title>Mesoterricola silvestris gen. nov., sp. nov., Mesoterricola sediminis sp. nov., Geothrix oryzae sp. nov., Geothrix edaphica sp. nov., Geothrix rubra sp. nov., and Geothrix limicola sp. nov., six novel members of Acidobacteriota isolated from soils.</title>
        <authorList>
            <person name="Itoh H."/>
            <person name="Sugisawa Y."/>
            <person name="Mise K."/>
            <person name="Xu Z."/>
            <person name="Kuniyasu M."/>
            <person name="Ushijima N."/>
            <person name="Kawano K."/>
            <person name="Kobayashi E."/>
            <person name="Shiratori Y."/>
            <person name="Masuda Y."/>
            <person name="Senoo K."/>
        </authorList>
    </citation>
    <scope>NUCLEOTIDE SEQUENCE [LARGE SCALE GENOMIC DNA]</scope>
    <source>
        <strain evidence="12">W79</strain>
    </source>
</reference>
<evidence type="ECO:0000256" key="4">
    <source>
        <dbReference type="ARBA" id="ARBA00022692"/>
    </source>
</evidence>
<dbReference type="InterPro" id="IPR050330">
    <property type="entry name" value="Bact_OuterMem_StrucFunc"/>
</dbReference>
<evidence type="ECO:0000256" key="8">
    <source>
        <dbReference type="SAM" id="MobiDB-lite"/>
    </source>
</evidence>
<proteinExistence type="inferred from homology"/>
<dbReference type="InterPro" id="IPR006665">
    <property type="entry name" value="OmpA-like"/>
</dbReference>
<evidence type="ECO:0000256" key="3">
    <source>
        <dbReference type="ARBA" id="ARBA00022475"/>
    </source>
</evidence>
<evidence type="ECO:0000256" key="7">
    <source>
        <dbReference type="PROSITE-ProRule" id="PRU00473"/>
    </source>
</evidence>
<keyword evidence="6 7" id="KW-0472">Membrane</keyword>
<dbReference type="KEGG" id="msil:METEAL_07730"/>
<comment type="similarity">
    <text evidence="2">Belongs to the MotB family.</text>
</comment>
<gene>
    <name evidence="11" type="primary">motB</name>
    <name evidence="11" type="ORF">METEAL_07730</name>
</gene>
<dbReference type="InterPro" id="IPR025713">
    <property type="entry name" value="MotB-like_N_dom"/>
</dbReference>
<keyword evidence="11" id="KW-0966">Cell projection</keyword>
<evidence type="ECO:0000256" key="9">
    <source>
        <dbReference type="SAM" id="Phobius"/>
    </source>
</evidence>
<dbReference type="Proteomes" id="UP001238179">
    <property type="component" value="Chromosome"/>
</dbReference>
<dbReference type="PANTHER" id="PTHR30329">
    <property type="entry name" value="STATOR ELEMENT OF FLAGELLAR MOTOR COMPLEX"/>
    <property type="match status" value="1"/>
</dbReference>
<evidence type="ECO:0000313" key="12">
    <source>
        <dbReference type="Proteomes" id="UP001238179"/>
    </source>
</evidence>
<evidence type="ECO:0000313" key="11">
    <source>
        <dbReference type="EMBL" id="BDU71599.1"/>
    </source>
</evidence>
<dbReference type="GO" id="GO:0005886">
    <property type="term" value="C:plasma membrane"/>
    <property type="evidence" value="ECO:0007669"/>
    <property type="project" value="UniProtKB-SubCell"/>
</dbReference>
<feature type="transmembrane region" description="Helical" evidence="9">
    <location>
        <begin position="29"/>
        <end position="49"/>
    </location>
</feature>
<dbReference type="CDD" id="cd07185">
    <property type="entry name" value="OmpA_C-like"/>
    <property type="match status" value="1"/>
</dbReference>
<evidence type="ECO:0000259" key="10">
    <source>
        <dbReference type="PROSITE" id="PS51123"/>
    </source>
</evidence>
<keyword evidence="11" id="KW-0969">Cilium</keyword>
<dbReference type="SUPFAM" id="SSF103088">
    <property type="entry name" value="OmpA-like"/>
    <property type="match status" value="1"/>
</dbReference>
<dbReference type="Pfam" id="PF13677">
    <property type="entry name" value="MotB_plug"/>
    <property type="match status" value="1"/>
</dbReference>
<dbReference type="Pfam" id="PF00691">
    <property type="entry name" value="OmpA"/>
    <property type="match status" value="1"/>
</dbReference>
<protein>
    <submittedName>
        <fullName evidence="11">Flagellar motor protein MotB</fullName>
    </submittedName>
</protein>
<keyword evidence="11" id="KW-0282">Flagellum</keyword>
<dbReference type="RefSeq" id="WP_316414491.1">
    <property type="nucleotide sequence ID" value="NZ_AP027080.1"/>
</dbReference>
<sequence length="290" mass="31728">MAEQQPEVKIKFVKKKGGHAAAHGGAWKVAYADLVTALMAFFLLMWLLASASSNTKAGIAGSFQDPNFFNTEKGKAIMEAYKMEKSGILPGGRGMKDGTGDGGGPEGIVIEEDTGEQERKVMEETAQTIDKAFREDKLLQAFSNQISFEFTAEGLRIQIQDRAAQVLFDSGSATLKPYTLAILKEIAQELGKLPNHILIGGHTDSVQYPNQAYTNWELSADRANSARRVLESSGLRPGQVQRVTGYAATQPLEDKDPKDPQNRRISIVVLSSATEKAETERQKVMPPKKK</sequence>
<evidence type="ECO:0000256" key="1">
    <source>
        <dbReference type="ARBA" id="ARBA00004162"/>
    </source>
</evidence>
<keyword evidence="4 9" id="KW-0812">Transmembrane</keyword>
<dbReference type="PANTHER" id="PTHR30329:SF21">
    <property type="entry name" value="LIPOPROTEIN YIAD-RELATED"/>
    <property type="match status" value="1"/>
</dbReference>
<keyword evidence="12" id="KW-1185">Reference proteome</keyword>
<evidence type="ECO:0000256" key="5">
    <source>
        <dbReference type="ARBA" id="ARBA00022989"/>
    </source>
</evidence>
<evidence type="ECO:0000256" key="2">
    <source>
        <dbReference type="ARBA" id="ARBA00008914"/>
    </source>
</evidence>
<dbReference type="AlphaFoldDB" id="A0AA48K789"/>
<feature type="domain" description="OmpA-like" evidence="10">
    <location>
        <begin position="155"/>
        <end position="273"/>
    </location>
</feature>
<dbReference type="Gene3D" id="3.30.1330.60">
    <property type="entry name" value="OmpA-like domain"/>
    <property type="match status" value="1"/>
</dbReference>
<organism evidence="11 12">
    <name type="scientific">Mesoterricola silvestris</name>
    <dbReference type="NCBI Taxonomy" id="2927979"/>
    <lineage>
        <taxon>Bacteria</taxon>
        <taxon>Pseudomonadati</taxon>
        <taxon>Acidobacteriota</taxon>
        <taxon>Holophagae</taxon>
        <taxon>Holophagales</taxon>
        <taxon>Holophagaceae</taxon>
        <taxon>Mesoterricola</taxon>
    </lineage>
</organism>